<keyword evidence="3" id="KW-1185">Reference proteome</keyword>
<feature type="region of interest" description="Disordered" evidence="1">
    <location>
        <begin position="37"/>
        <end position="68"/>
    </location>
</feature>
<proteinExistence type="predicted"/>
<dbReference type="EMBL" id="JAATNW010000003">
    <property type="protein sequence ID" value="NMH59552.1"/>
    <property type="molecule type" value="Genomic_DNA"/>
</dbReference>
<organism evidence="2 3">
    <name type="scientific">Alteromonas ponticola</name>
    <dbReference type="NCBI Taxonomy" id="2720613"/>
    <lineage>
        <taxon>Bacteria</taxon>
        <taxon>Pseudomonadati</taxon>
        <taxon>Pseudomonadota</taxon>
        <taxon>Gammaproteobacteria</taxon>
        <taxon>Alteromonadales</taxon>
        <taxon>Alteromonadaceae</taxon>
        <taxon>Alteromonas/Salinimonas group</taxon>
        <taxon>Alteromonas</taxon>
    </lineage>
</organism>
<dbReference type="Proteomes" id="UP000709336">
    <property type="component" value="Unassembled WGS sequence"/>
</dbReference>
<evidence type="ECO:0000313" key="2">
    <source>
        <dbReference type="EMBL" id="NMH59552.1"/>
    </source>
</evidence>
<evidence type="ECO:0000313" key="3">
    <source>
        <dbReference type="Proteomes" id="UP000709336"/>
    </source>
</evidence>
<evidence type="ECO:0000256" key="1">
    <source>
        <dbReference type="SAM" id="MobiDB-lite"/>
    </source>
</evidence>
<accession>A0ABX1QZB2</accession>
<gene>
    <name evidence="2" type="ORF">HCJ96_05935</name>
</gene>
<protein>
    <submittedName>
        <fullName evidence="2">Uncharacterized protein</fullName>
    </submittedName>
</protein>
<dbReference type="RefSeq" id="WP_169210119.1">
    <property type="nucleotide sequence ID" value="NZ_JAATNW010000003.1"/>
</dbReference>
<sequence>MSYNVMSPYTLPGSVSSKLTLVSLILCLSACGGGSGSESATTPLEISPDTAPASPANPDPSGNADEEQADQPIEDFSASIDEILATDVVRMPTPAEFSVGSAVAPIESSMTAWMLNDIVKTSSLKLDKTELPKVWTPELAGKLRVDFAQYVVTDENGWPMSMTLENGEVATTLSISLFNNNIGDAYEAGTYTLTYSGTGRFEVTNVDITSESDGELELQYAGTGPITIQINATDLDQRGEYLRDIRLLRPKAEVNATFSQTYLDHLSPFSVVRPIHLMSHELLYGMKDDNGGYSHSQGENAWTNRVKTQNASWGSSKGAPYEVITQLANDSHSDLWLNVPVAADDNYVRKLAELVLVNLDPERVVYLELGNALWNVTYPYAVGRDYAYEQAMQRWPHLAVGDRPEYLSGKVTESNLVASWYAVRTQEVAAIFNDVWSTHASRLAIIMTGNVGTSDENVEVNREILEATIYVNEESAAVPATKIDAFAVSMTIVDPWQQGEYVTEDGFDRTSATRYITEAINYVDGTDRFFEKASQPGLRYLVRDNVDLATEYNLPLVAYEGGHNFTGSVFTEQQVESSQEMYDLYNALYEMWQEESGALILSANYIADNSIKDACAKPLSVKTQLAGVKKTQQQTDSSAPAFRALKEIAATAG</sequence>
<comment type="caution">
    <text evidence="2">The sequence shown here is derived from an EMBL/GenBank/DDBJ whole genome shotgun (WGS) entry which is preliminary data.</text>
</comment>
<reference evidence="2 3" key="1">
    <citation type="submission" date="2020-03" db="EMBL/GenBank/DDBJ databases">
        <title>Alteromonas ponticola sp. nov., isolated from seawater.</title>
        <authorList>
            <person name="Yoon J.-H."/>
            <person name="Kim Y.-O."/>
        </authorList>
    </citation>
    <scope>NUCLEOTIDE SEQUENCE [LARGE SCALE GENOMIC DNA]</scope>
    <source>
        <strain evidence="2 3">MYP5</strain>
    </source>
</reference>
<name>A0ABX1QZB2_9ALTE</name>